<protein>
    <submittedName>
        <fullName evidence="2">Uroporphyrinogen decarboxylase</fullName>
    </submittedName>
</protein>
<dbReference type="Gene3D" id="3.20.20.210">
    <property type="match status" value="1"/>
</dbReference>
<sequence>MEKLEFKCDQIDNENIPLEIIQGSNLSFPNLHKNANDIAYISKSLKDYRKDSICKLPFCTTVEAEAFGASINLGDEKNCPRSRAYEFSSLEELSKLDNIDFDNGRIKEVLESISILSSKNEIVTLNVCGPMTIISLLVDLKYFYKGVRKNLDCIGKLMNIIEDNIVNYIVKGYEKGAKIISYSDPVGDINIVGPKVYEEVVSETTINILKRASECIGEGVIHICGKTSSALFNLNKCKFIKVEYESSLTYGEAICNMIESKKVKIIGNNCMKRTQYNLKNSQIYIVEIN</sequence>
<dbReference type="Proteomes" id="UP000326961">
    <property type="component" value="Chromosome"/>
</dbReference>
<dbReference type="EMBL" id="CP032452">
    <property type="protein sequence ID" value="QEZ70392.1"/>
    <property type="molecule type" value="Genomic_DNA"/>
</dbReference>
<name>A0A5P3XJF1_PARBF</name>
<evidence type="ECO:0000313" key="3">
    <source>
        <dbReference type="Proteomes" id="UP000326961"/>
    </source>
</evidence>
<dbReference type="InterPro" id="IPR000257">
    <property type="entry name" value="Uroporphyrinogen_deCOase"/>
</dbReference>
<evidence type="ECO:0000259" key="1">
    <source>
        <dbReference type="Pfam" id="PF01208"/>
    </source>
</evidence>
<accession>A0A5P3XJF1</accession>
<dbReference type="InterPro" id="IPR052024">
    <property type="entry name" value="Methanogen_methyltrans"/>
</dbReference>
<dbReference type="GO" id="GO:0006779">
    <property type="term" value="P:porphyrin-containing compound biosynthetic process"/>
    <property type="evidence" value="ECO:0007669"/>
    <property type="project" value="InterPro"/>
</dbReference>
<dbReference type="Pfam" id="PF01208">
    <property type="entry name" value="URO-D"/>
    <property type="match status" value="1"/>
</dbReference>
<gene>
    <name evidence="2" type="ORF">D4A35_16355</name>
</gene>
<feature type="domain" description="Uroporphyrinogen decarboxylase (URO-D)" evidence="1">
    <location>
        <begin position="24"/>
        <end position="268"/>
    </location>
</feature>
<dbReference type="SUPFAM" id="SSF51726">
    <property type="entry name" value="UROD/MetE-like"/>
    <property type="match status" value="1"/>
</dbReference>
<dbReference type="InterPro" id="IPR038071">
    <property type="entry name" value="UROD/MetE-like_sf"/>
</dbReference>
<dbReference type="GO" id="GO:0004853">
    <property type="term" value="F:uroporphyrinogen decarboxylase activity"/>
    <property type="evidence" value="ECO:0007669"/>
    <property type="project" value="InterPro"/>
</dbReference>
<reference evidence="2 3" key="1">
    <citation type="submission" date="2018-09" db="EMBL/GenBank/DDBJ databases">
        <title>A clostridial neurotoxin that targets Anopheles mosquitoes.</title>
        <authorList>
            <person name="Contreras E."/>
            <person name="Masuyer G."/>
            <person name="Qureshi N."/>
            <person name="Chawla S."/>
            <person name="Lim H.L."/>
            <person name="Chen J."/>
            <person name="Stenmark P."/>
            <person name="Gill S."/>
        </authorList>
    </citation>
    <scope>NUCLEOTIDE SEQUENCE [LARGE SCALE GENOMIC DNA]</scope>
    <source>
        <strain evidence="2 3">Cbm</strain>
    </source>
</reference>
<proteinExistence type="predicted"/>
<dbReference type="PANTHER" id="PTHR47099">
    <property type="entry name" value="METHYLCOBAMIDE:COM METHYLTRANSFERASE MTBA"/>
    <property type="match status" value="1"/>
</dbReference>
<dbReference type="PANTHER" id="PTHR47099:SF1">
    <property type="entry name" value="METHYLCOBAMIDE:COM METHYLTRANSFERASE MTBA"/>
    <property type="match status" value="1"/>
</dbReference>
<evidence type="ECO:0000313" key="2">
    <source>
        <dbReference type="EMBL" id="QEZ70392.1"/>
    </source>
</evidence>
<organism evidence="2 3">
    <name type="scientific">Paraclostridium bifermentans</name>
    <name type="common">Clostridium bifermentans</name>
    <dbReference type="NCBI Taxonomy" id="1490"/>
    <lineage>
        <taxon>Bacteria</taxon>
        <taxon>Bacillati</taxon>
        <taxon>Bacillota</taxon>
        <taxon>Clostridia</taxon>
        <taxon>Peptostreptococcales</taxon>
        <taxon>Peptostreptococcaceae</taxon>
        <taxon>Paraclostridium</taxon>
    </lineage>
</organism>
<dbReference type="AlphaFoldDB" id="A0A5P3XJF1"/>
<dbReference type="RefSeq" id="WP_150887219.1">
    <property type="nucleotide sequence ID" value="NZ_CP032452.1"/>
</dbReference>